<evidence type="ECO:0000313" key="6">
    <source>
        <dbReference type="Proteomes" id="UP001596524"/>
    </source>
</evidence>
<reference evidence="6" key="1">
    <citation type="journal article" date="2019" name="Int. J. Syst. Evol. Microbiol.">
        <title>The Global Catalogue of Microorganisms (GCM) 10K type strain sequencing project: providing services to taxonomists for standard genome sequencing and annotation.</title>
        <authorList>
            <consortium name="The Broad Institute Genomics Platform"/>
            <consortium name="The Broad Institute Genome Sequencing Center for Infectious Disease"/>
            <person name="Wu L."/>
            <person name="Ma J."/>
        </authorList>
    </citation>
    <scope>NUCLEOTIDE SEQUENCE [LARGE SCALE GENOMIC DNA]</scope>
    <source>
        <strain evidence="6">FCH27</strain>
    </source>
</reference>
<dbReference type="EC" id="5.1.3.-" evidence="5"/>
<dbReference type="InterPro" id="IPR047215">
    <property type="entry name" value="Galactose_mutarotase-like"/>
</dbReference>
<dbReference type="GO" id="GO:0016853">
    <property type="term" value="F:isomerase activity"/>
    <property type="evidence" value="ECO:0007669"/>
    <property type="project" value="UniProtKB-KW"/>
</dbReference>
<evidence type="ECO:0000256" key="4">
    <source>
        <dbReference type="ARBA" id="ARBA00023277"/>
    </source>
</evidence>
<accession>A0ABW2MWW8</accession>
<evidence type="ECO:0000256" key="1">
    <source>
        <dbReference type="ARBA" id="ARBA00005028"/>
    </source>
</evidence>
<dbReference type="NCBIfam" id="NF008277">
    <property type="entry name" value="PRK11055.1"/>
    <property type="match status" value="1"/>
</dbReference>
<comment type="similarity">
    <text evidence="2">Belongs to the aldose epimerase family.</text>
</comment>
<dbReference type="InterPro" id="IPR008183">
    <property type="entry name" value="Aldose_1/G6P_1-epimerase"/>
</dbReference>
<comment type="pathway">
    <text evidence="1">Carbohydrate metabolism; hexose metabolism.</text>
</comment>
<keyword evidence="4" id="KW-0119">Carbohydrate metabolism</keyword>
<keyword evidence="6" id="KW-1185">Reference proteome</keyword>
<dbReference type="InterPro" id="IPR011013">
    <property type="entry name" value="Gal_mutarotase_sf_dom"/>
</dbReference>
<protein>
    <submittedName>
        <fullName evidence="5">Aldose epimerase family protein</fullName>
        <ecNumber evidence="5">5.1.3.-</ecNumber>
    </submittedName>
</protein>
<dbReference type="PANTHER" id="PTHR10091:SF0">
    <property type="entry name" value="GALACTOSE MUTAROTASE"/>
    <property type="match status" value="1"/>
</dbReference>
<evidence type="ECO:0000256" key="3">
    <source>
        <dbReference type="ARBA" id="ARBA00023235"/>
    </source>
</evidence>
<evidence type="ECO:0000256" key="2">
    <source>
        <dbReference type="ARBA" id="ARBA00006206"/>
    </source>
</evidence>
<dbReference type="PANTHER" id="PTHR10091">
    <property type="entry name" value="ALDOSE-1-EPIMERASE"/>
    <property type="match status" value="1"/>
</dbReference>
<dbReference type="InterPro" id="IPR015443">
    <property type="entry name" value="Aldose_1-epimerase"/>
</dbReference>
<proteinExistence type="inferred from homology"/>
<organism evidence="5 6">
    <name type="scientific">Nocardioides astragali</name>
    <dbReference type="NCBI Taxonomy" id="1776736"/>
    <lineage>
        <taxon>Bacteria</taxon>
        <taxon>Bacillati</taxon>
        <taxon>Actinomycetota</taxon>
        <taxon>Actinomycetes</taxon>
        <taxon>Propionibacteriales</taxon>
        <taxon>Nocardioidaceae</taxon>
        <taxon>Nocardioides</taxon>
    </lineage>
</organism>
<dbReference type="InterPro" id="IPR014718">
    <property type="entry name" value="GH-type_carb-bd"/>
</dbReference>
<dbReference type="CDD" id="cd09019">
    <property type="entry name" value="galactose_mutarotase_like"/>
    <property type="match status" value="1"/>
</dbReference>
<dbReference type="PIRSF" id="PIRSF005096">
    <property type="entry name" value="GALM"/>
    <property type="match status" value="1"/>
</dbReference>
<sequence>MPHPTLVGPGGLVVEVLEHGATLHRVRVPMVDGLRDVVLTVPKAERCRSTDFLGATVGRYANRIAGGRFELDGREHQLPVNDRGNTLHGGDGFDRREWSVTDRSTTHVELALVSEDGDQGFPGRLEVSCRYEVLGSAAEPTLRTTYAARTDAPTVVNLTSHPYFNLDGACPPVEHCGQRLSVPAESYLPVDETGLPTGEVADVEGTAFDLRAPRRLGELAPIDHSYAVAGEGLRPVAELVSTWGDLTMELWSDQPGVHVYTGAGMGRSAPGHPGAGTGVALEPQHFPNSVHHPEWPSTVLRPGEEYEWVAETRFRDVLG</sequence>
<comment type="caution">
    <text evidence="5">The sequence shown here is derived from an EMBL/GenBank/DDBJ whole genome shotgun (WGS) entry which is preliminary data.</text>
</comment>
<dbReference type="Gene3D" id="2.70.98.10">
    <property type="match status" value="1"/>
</dbReference>
<dbReference type="SUPFAM" id="SSF74650">
    <property type="entry name" value="Galactose mutarotase-like"/>
    <property type="match status" value="1"/>
</dbReference>
<evidence type="ECO:0000313" key="5">
    <source>
        <dbReference type="EMBL" id="MFC7359178.1"/>
    </source>
</evidence>
<dbReference type="Proteomes" id="UP001596524">
    <property type="component" value="Unassembled WGS sequence"/>
</dbReference>
<dbReference type="Pfam" id="PF01263">
    <property type="entry name" value="Aldose_epim"/>
    <property type="match status" value="1"/>
</dbReference>
<name>A0ABW2MWW8_9ACTN</name>
<keyword evidence="3 5" id="KW-0413">Isomerase</keyword>
<gene>
    <name evidence="5" type="ORF">ACFQO6_02770</name>
</gene>
<dbReference type="EMBL" id="JBHTCH010000002">
    <property type="protein sequence ID" value="MFC7359178.1"/>
    <property type="molecule type" value="Genomic_DNA"/>
</dbReference>
<dbReference type="RefSeq" id="WP_255892654.1">
    <property type="nucleotide sequence ID" value="NZ_JAFMZM010000007.1"/>
</dbReference>